<comment type="subcellular location">
    <subcellularLocation>
        <location evidence="1 11">Cell outer membrane</location>
        <topology evidence="1 11">Multi-pass membrane protein</topology>
    </subcellularLocation>
</comment>
<dbReference type="Pfam" id="PF07715">
    <property type="entry name" value="Plug"/>
    <property type="match status" value="1"/>
</dbReference>
<keyword evidence="8 12" id="KW-0798">TonB box</keyword>
<evidence type="ECO:0000256" key="12">
    <source>
        <dbReference type="RuleBase" id="RU003357"/>
    </source>
</evidence>
<accession>A0A537KAZ8</accession>
<evidence type="ECO:0000313" key="17">
    <source>
        <dbReference type="Proteomes" id="UP000318509"/>
    </source>
</evidence>
<keyword evidence="6" id="KW-0408">Iron</keyword>
<protein>
    <submittedName>
        <fullName evidence="16">TonB-dependent receptor</fullName>
    </submittedName>
</protein>
<evidence type="ECO:0000256" key="11">
    <source>
        <dbReference type="PROSITE-ProRule" id="PRU01360"/>
    </source>
</evidence>
<keyword evidence="5 11" id="KW-0812">Transmembrane</keyword>
<evidence type="ECO:0000256" key="10">
    <source>
        <dbReference type="ARBA" id="ARBA00023237"/>
    </source>
</evidence>
<keyword evidence="16" id="KW-0675">Receptor</keyword>
<proteinExistence type="inferred from homology"/>
<dbReference type="PANTHER" id="PTHR32552">
    <property type="entry name" value="FERRICHROME IRON RECEPTOR-RELATED"/>
    <property type="match status" value="1"/>
</dbReference>
<dbReference type="InterPro" id="IPR012910">
    <property type="entry name" value="Plug_dom"/>
</dbReference>
<dbReference type="InterPro" id="IPR036942">
    <property type="entry name" value="Beta-barrel_TonB_sf"/>
</dbReference>
<feature type="domain" description="TonB-dependent receptor-like beta-barrel" evidence="14">
    <location>
        <begin position="351"/>
        <end position="825"/>
    </location>
</feature>
<name>A0A537KAZ8_9BACT</name>
<evidence type="ECO:0000313" key="16">
    <source>
        <dbReference type="EMBL" id="TMI92940.1"/>
    </source>
</evidence>
<evidence type="ECO:0000256" key="1">
    <source>
        <dbReference type="ARBA" id="ARBA00004571"/>
    </source>
</evidence>
<comment type="caution">
    <text evidence="16">The sequence shown here is derived from an EMBL/GenBank/DDBJ whole genome shotgun (WGS) entry which is preliminary data.</text>
</comment>
<dbReference type="InterPro" id="IPR039426">
    <property type="entry name" value="TonB-dep_rcpt-like"/>
</dbReference>
<dbReference type="AlphaFoldDB" id="A0A537KAZ8"/>
<keyword evidence="7" id="KW-0406">Ion transport</keyword>
<gene>
    <name evidence="16" type="ORF">E6H00_01970</name>
</gene>
<organism evidence="16 17">
    <name type="scientific">Candidatus Segetimicrobium genomatis</name>
    <dbReference type="NCBI Taxonomy" id="2569760"/>
    <lineage>
        <taxon>Bacteria</taxon>
        <taxon>Bacillati</taxon>
        <taxon>Candidatus Sysuimicrobiota</taxon>
        <taxon>Candidatus Sysuimicrobiia</taxon>
        <taxon>Candidatus Sysuimicrobiales</taxon>
        <taxon>Candidatus Segetimicrobiaceae</taxon>
        <taxon>Candidatus Segetimicrobium</taxon>
    </lineage>
</organism>
<feature type="signal peptide" evidence="13">
    <location>
        <begin position="1"/>
        <end position="40"/>
    </location>
</feature>
<evidence type="ECO:0000256" key="7">
    <source>
        <dbReference type="ARBA" id="ARBA00023065"/>
    </source>
</evidence>
<keyword evidence="10 11" id="KW-0998">Cell outer membrane</keyword>
<keyword evidence="13" id="KW-0732">Signal</keyword>
<dbReference type="GO" id="GO:0009279">
    <property type="term" value="C:cell outer membrane"/>
    <property type="evidence" value="ECO:0007669"/>
    <property type="project" value="UniProtKB-SubCell"/>
</dbReference>
<dbReference type="Gene3D" id="2.40.170.20">
    <property type="entry name" value="TonB-dependent receptor, beta-barrel domain"/>
    <property type="match status" value="2"/>
</dbReference>
<sequence length="873" mass="95652">MSRSKRRKLTRELACKHRTILRTGIPVASALLVAMPAAYAQQAPATAGATAGGLEEVVVTAQKRVENLQDVPISVQVLDTAKLDQLNIANIDDYVKFAPGIAYVRGEGQGGNGEPGESHIYIRGVVSGGTNHSGSQPSVGEYLDEQPVTTIDGNVDVHIYDIQRIEVLEGPQGTLYGASSESGTVRIITNKPDPTKFSGSIDLQGNQILHHGNGHELEGYVNIPLSSNAAIRLVGWDESDGGYISNVSGTNASACIVNGIRTFPTWNKTPGSACPPVGTVGAGAITNAPWAKPDYNPVQTRGGRGALRWNIGDNWSITPTVMAQTVTTEGFFAFDPGVGDLQLAHFSPENSSDSWQQSALTIEGKISNFDLVYSGGYFKRVTHSLADYSDYSVFYDRVYGSGIYWTGNSGNPIMPQELVNSRHDYEKWSHELRVSTPVQLPVKGTFGVFVQRQLHNIFEQYTMPGYGYVNPYGSPLNPAGLSDAYSIPTLFQTIWLTDETRVDRDQAAFAQVTWDMTSKLSLTGGIRAYKFDNTLDGFFGYNQNYSSHTGMVNCFKDAAGNFIPTPVKFAPCTDLAKRIADHGTVPRVNLTYKVTPDAMVYATYSKGFRPGGVNRTAQANIGPYTTDYLKNYEIGWKTQFFNRHLRWNGAAFWEDWNNFQFSFLGVNSVTIIKNGPDARLTGLESNIDWVPTQNLVTSLNFQWINAHVTQKVCSQGPPCADQYGVPTVHTLPDGSTVNSYLWASNGTKLPITPNFKGSLVVRYNLPQIGGWEPFAQGDWTYQASSSVQLRVDQSAVVGQMPAYGLADFRFGAVHDKLTAEFYLTNAFDRRAQLSRFTQTAPTYFTGAPTPVDTQAYIIPAQPRTIGLRISQKF</sequence>
<evidence type="ECO:0000256" key="4">
    <source>
        <dbReference type="ARBA" id="ARBA00022496"/>
    </source>
</evidence>
<reference evidence="16 17" key="1">
    <citation type="journal article" date="2019" name="Nat. Microbiol.">
        <title>Mediterranean grassland soil C-N compound turnover is dependent on rainfall and depth, and is mediated by genomically divergent microorganisms.</title>
        <authorList>
            <person name="Diamond S."/>
            <person name="Andeer P.F."/>
            <person name="Li Z."/>
            <person name="Crits-Christoph A."/>
            <person name="Burstein D."/>
            <person name="Anantharaman K."/>
            <person name="Lane K.R."/>
            <person name="Thomas B.C."/>
            <person name="Pan C."/>
            <person name="Northen T.R."/>
            <person name="Banfield J.F."/>
        </authorList>
    </citation>
    <scope>NUCLEOTIDE SEQUENCE [LARGE SCALE GENOMIC DNA]</scope>
    <source>
        <strain evidence="16">NP_3</strain>
    </source>
</reference>
<feature type="chain" id="PRO_5021847956" evidence="13">
    <location>
        <begin position="41"/>
        <end position="873"/>
    </location>
</feature>
<evidence type="ECO:0000256" key="13">
    <source>
        <dbReference type="SAM" id="SignalP"/>
    </source>
</evidence>
<dbReference type="GO" id="GO:0006826">
    <property type="term" value="P:iron ion transport"/>
    <property type="evidence" value="ECO:0007669"/>
    <property type="project" value="UniProtKB-KW"/>
</dbReference>
<feature type="domain" description="TonB-dependent receptor plug" evidence="15">
    <location>
        <begin position="68"/>
        <end position="183"/>
    </location>
</feature>
<evidence type="ECO:0000259" key="14">
    <source>
        <dbReference type="Pfam" id="PF00593"/>
    </source>
</evidence>
<evidence type="ECO:0000259" key="15">
    <source>
        <dbReference type="Pfam" id="PF07715"/>
    </source>
</evidence>
<keyword evidence="2 11" id="KW-0813">Transport</keyword>
<evidence type="ECO:0000256" key="5">
    <source>
        <dbReference type="ARBA" id="ARBA00022692"/>
    </source>
</evidence>
<evidence type="ECO:0000256" key="3">
    <source>
        <dbReference type="ARBA" id="ARBA00022452"/>
    </source>
</evidence>
<evidence type="ECO:0000256" key="9">
    <source>
        <dbReference type="ARBA" id="ARBA00023136"/>
    </source>
</evidence>
<dbReference type="SUPFAM" id="SSF56935">
    <property type="entry name" value="Porins"/>
    <property type="match status" value="1"/>
</dbReference>
<evidence type="ECO:0000256" key="6">
    <source>
        <dbReference type="ARBA" id="ARBA00023004"/>
    </source>
</evidence>
<keyword evidence="9 11" id="KW-0472">Membrane</keyword>
<keyword evidence="3 11" id="KW-1134">Transmembrane beta strand</keyword>
<comment type="similarity">
    <text evidence="11 12">Belongs to the TonB-dependent receptor family.</text>
</comment>
<dbReference type="EMBL" id="VBAK01000045">
    <property type="protein sequence ID" value="TMI92940.1"/>
    <property type="molecule type" value="Genomic_DNA"/>
</dbReference>
<evidence type="ECO:0000256" key="8">
    <source>
        <dbReference type="ARBA" id="ARBA00023077"/>
    </source>
</evidence>
<dbReference type="PROSITE" id="PS52016">
    <property type="entry name" value="TONB_DEPENDENT_REC_3"/>
    <property type="match status" value="1"/>
</dbReference>
<dbReference type="Proteomes" id="UP000318509">
    <property type="component" value="Unassembled WGS sequence"/>
</dbReference>
<dbReference type="Pfam" id="PF00593">
    <property type="entry name" value="TonB_dep_Rec_b-barrel"/>
    <property type="match status" value="1"/>
</dbReference>
<keyword evidence="4" id="KW-0410">Iron transport</keyword>
<dbReference type="PANTHER" id="PTHR32552:SF81">
    <property type="entry name" value="TONB-DEPENDENT OUTER MEMBRANE RECEPTOR"/>
    <property type="match status" value="1"/>
</dbReference>
<evidence type="ECO:0000256" key="2">
    <source>
        <dbReference type="ARBA" id="ARBA00022448"/>
    </source>
</evidence>
<dbReference type="InterPro" id="IPR000531">
    <property type="entry name" value="Beta-barrel_TonB"/>
</dbReference>